<evidence type="ECO:0000313" key="1">
    <source>
        <dbReference type="EMBL" id="XAY04724.1"/>
    </source>
</evidence>
<accession>A0AAU7AT02</accession>
<dbReference type="RefSeq" id="WP_354701251.1">
    <property type="nucleotide sequence ID" value="NZ_CP114014.1"/>
</dbReference>
<proteinExistence type="predicted"/>
<gene>
    <name evidence="1" type="ORF">DSM112329_01560</name>
</gene>
<protein>
    <submittedName>
        <fullName evidence="1">Uncharacterized protein</fullName>
    </submittedName>
</protein>
<reference evidence="1" key="1">
    <citation type="submission" date="2022-12" db="EMBL/GenBank/DDBJ databases">
        <title>Paraconexibacter alkalitolerans sp. nov. and Baekduia alba sp. nov., isolated from soil and emended description of the genera Paraconexibacter (Chun et al., 2020) and Baekduia (An et al., 2020).</title>
        <authorList>
            <person name="Vieira S."/>
            <person name="Huber K.J."/>
            <person name="Geppert A."/>
            <person name="Wolf J."/>
            <person name="Neumann-Schaal M."/>
            <person name="Muesken M."/>
            <person name="Overmann J."/>
        </authorList>
    </citation>
    <scope>NUCLEOTIDE SEQUENCE</scope>
    <source>
        <strain evidence="1">AEG42_29</strain>
    </source>
</reference>
<dbReference type="AlphaFoldDB" id="A0AAU7AT02"/>
<dbReference type="EMBL" id="CP114014">
    <property type="protein sequence ID" value="XAY04724.1"/>
    <property type="molecule type" value="Genomic_DNA"/>
</dbReference>
<dbReference type="KEGG" id="parq:DSM112329_01560"/>
<name>A0AAU7AT02_9ACTN</name>
<sequence>MSDTPDFDAQQRTETAIREAVAATVGVTLHPRPLVLPGGATADLDGVDAGPTVLVEVFARRGRLKGPQLDKVARDALKLATLGRAHPSARLVIAFADADAARSVTGGSWLAEALRTWNIEVLVVDVPS</sequence>
<organism evidence="1">
    <name type="scientific">Paraconexibacter sp. AEG42_29</name>
    <dbReference type="NCBI Taxonomy" id="2997339"/>
    <lineage>
        <taxon>Bacteria</taxon>
        <taxon>Bacillati</taxon>
        <taxon>Actinomycetota</taxon>
        <taxon>Thermoleophilia</taxon>
        <taxon>Solirubrobacterales</taxon>
        <taxon>Paraconexibacteraceae</taxon>
        <taxon>Paraconexibacter</taxon>
    </lineage>
</organism>